<dbReference type="HAMAP" id="MF_01454">
    <property type="entry name" value="GTPase_Obg"/>
    <property type="match status" value="1"/>
</dbReference>
<dbReference type="PROSITE" id="PS51710">
    <property type="entry name" value="G_OBG"/>
    <property type="match status" value="1"/>
</dbReference>
<dbReference type="PROSITE" id="PS51883">
    <property type="entry name" value="OBG"/>
    <property type="match status" value="1"/>
</dbReference>
<feature type="region of interest" description="Disordered" evidence="5">
    <location>
        <begin position="65"/>
        <end position="84"/>
    </location>
</feature>
<evidence type="ECO:0000256" key="1">
    <source>
        <dbReference type="ARBA" id="ARBA00007699"/>
    </source>
</evidence>
<keyword evidence="9" id="KW-1185">Reference proteome</keyword>
<feature type="domain" description="Obg" evidence="7">
    <location>
        <begin position="47"/>
        <end position="202"/>
    </location>
</feature>
<evidence type="ECO:0000313" key="8">
    <source>
        <dbReference type="EnsemblMetazoa" id="CLYHEMP001579.4"/>
    </source>
</evidence>
<dbReference type="OrthoDB" id="6018058at2759"/>
<dbReference type="Gene3D" id="3.40.50.300">
    <property type="entry name" value="P-loop containing nucleotide triphosphate hydrolases"/>
    <property type="match status" value="1"/>
</dbReference>
<dbReference type="PANTHER" id="PTHR11702">
    <property type="entry name" value="DEVELOPMENTALLY REGULATED GTP-BINDING PROTEIN-RELATED"/>
    <property type="match status" value="1"/>
</dbReference>
<dbReference type="InterPro" id="IPR027417">
    <property type="entry name" value="P-loop_NTPase"/>
</dbReference>
<dbReference type="Pfam" id="PF01926">
    <property type="entry name" value="MMR_HSR1"/>
    <property type="match status" value="1"/>
</dbReference>
<evidence type="ECO:0000313" key="9">
    <source>
        <dbReference type="Proteomes" id="UP000594262"/>
    </source>
</evidence>
<sequence>MLMYCRNHLSRLKLSNKVIISSSQCGCSTQVSPSLKKKRKLIYAKGKTFVDWKRIYIKSGNGGNGSASFVHSRDHKGGPDGGDGGRGADVIFIADDAYSQLSHLEHQYRAKNGGNGSKKNRHGKNGEHLHIQIPVGTVITNSNSDEELADLTRKGETYTVAKGGSKGLGNVHFKSPTRVRPREFTEGGTGEEIFVELELKSIADIGLVGFPNAGKSSLLHCISRATPKIGDYPFTTLKPNIGVMNLKDDLTVSVADIPGIVKGAHENIGLGHEFLRHVERCHMLMYVMDCSSPDMLSQFEILKKELDLYKAGLSTISSIFIANKIDLIQDQDEMRNNIQQHVNMPVVPLSAKFSQNIEELKSLIFQKWKFKHTG</sequence>
<reference evidence="8" key="1">
    <citation type="submission" date="2021-01" db="UniProtKB">
        <authorList>
            <consortium name="EnsemblMetazoa"/>
        </authorList>
    </citation>
    <scope>IDENTIFICATION</scope>
</reference>
<dbReference type="InterPro" id="IPR014100">
    <property type="entry name" value="GTP-bd_Obg/CgtA"/>
</dbReference>
<dbReference type="InterPro" id="IPR006073">
    <property type="entry name" value="GTP-bd"/>
</dbReference>
<dbReference type="EnsemblMetazoa" id="CLYHEMT001579.3">
    <property type="protein sequence ID" value="CLYHEMP001579.3"/>
    <property type="gene ID" value="CLYHEMG001579"/>
</dbReference>
<dbReference type="CDD" id="cd01898">
    <property type="entry name" value="Obg"/>
    <property type="match status" value="1"/>
</dbReference>
<dbReference type="SUPFAM" id="SSF52540">
    <property type="entry name" value="P-loop containing nucleoside triphosphate hydrolases"/>
    <property type="match status" value="1"/>
</dbReference>
<comment type="similarity">
    <text evidence="1">Belongs to the TRAFAC class OBG-HflX-like GTPase superfamily. OBG GTPase family.</text>
</comment>
<proteinExistence type="inferred from homology"/>
<accession>A0A7M5V323</accession>
<dbReference type="Proteomes" id="UP000594262">
    <property type="component" value="Unplaced"/>
</dbReference>
<evidence type="ECO:0000259" key="7">
    <source>
        <dbReference type="PROSITE" id="PS51883"/>
    </source>
</evidence>
<dbReference type="NCBIfam" id="TIGR00231">
    <property type="entry name" value="small_GTP"/>
    <property type="match status" value="1"/>
</dbReference>
<dbReference type="EnsemblMetazoa" id="CLYHEMT001579.4">
    <property type="protein sequence ID" value="CLYHEMP001579.4"/>
    <property type="gene ID" value="CLYHEMG001579"/>
</dbReference>
<protein>
    <submittedName>
        <fullName evidence="8">Uncharacterized protein</fullName>
    </submittedName>
</protein>
<evidence type="ECO:0000259" key="6">
    <source>
        <dbReference type="PROSITE" id="PS51710"/>
    </source>
</evidence>
<name>A0A7M5V323_9CNID</name>
<dbReference type="Gene3D" id="2.70.210.12">
    <property type="entry name" value="GTP1/OBG domain"/>
    <property type="match status" value="1"/>
</dbReference>
<dbReference type="InterPro" id="IPR045086">
    <property type="entry name" value="OBG_GTPase"/>
</dbReference>
<dbReference type="InterPro" id="IPR031167">
    <property type="entry name" value="G_OBG"/>
</dbReference>
<dbReference type="GeneID" id="136800701"/>
<dbReference type="GO" id="GO:0005525">
    <property type="term" value="F:GTP binding"/>
    <property type="evidence" value="ECO:0007669"/>
    <property type="project" value="UniProtKB-KW"/>
</dbReference>
<dbReference type="InterPro" id="IPR006169">
    <property type="entry name" value="GTP1_OBG_dom"/>
</dbReference>
<dbReference type="GO" id="GO:0000287">
    <property type="term" value="F:magnesium ion binding"/>
    <property type="evidence" value="ECO:0007669"/>
    <property type="project" value="InterPro"/>
</dbReference>
<dbReference type="AlphaFoldDB" id="A0A7M5V323"/>
<dbReference type="PRINTS" id="PR00326">
    <property type="entry name" value="GTP1OBG"/>
</dbReference>
<dbReference type="PIRSF" id="PIRSF002401">
    <property type="entry name" value="GTP_bd_Obg/CgtA"/>
    <property type="match status" value="1"/>
</dbReference>
<dbReference type="GO" id="GO:0005739">
    <property type="term" value="C:mitochondrion"/>
    <property type="evidence" value="ECO:0007669"/>
    <property type="project" value="TreeGrafter"/>
</dbReference>
<dbReference type="GO" id="GO:0042254">
    <property type="term" value="P:ribosome biogenesis"/>
    <property type="evidence" value="ECO:0007669"/>
    <property type="project" value="UniProtKB-UniRule"/>
</dbReference>
<keyword evidence="2" id="KW-0690">Ribosome biogenesis</keyword>
<evidence type="ECO:0000256" key="3">
    <source>
        <dbReference type="ARBA" id="ARBA00022741"/>
    </source>
</evidence>
<evidence type="ECO:0000256" key="2">
    <source>
        <dbReference type="ARBA" id="ARBA00022517"/>
    </source>
</evidence>
<evidence type="ECO:0000256" key="5">
    <source>
        <dbReference type="SAM" id="MobiDB-lite"/>
    </source>
</evidence>
<dbReference type="GO" id="GO:0003924">
    <property type="term" value="F:GTPase activity"/>
    <property type="evidence" value="ECO:0007669"/>
    <property type="project" value="InterPro"/>
</dbReference>
<feature type="domain" description="OBG-type G" evidence="6">
    <location>
        <begin position="203"/>
        <end position="369"/>
    </location>
</feature>
<dbReference type="Pfam" id="PF01018">
    <property type="entry name" value="GTP1_OBG"/>
    <property type="match status" value="1"/>
</dbReference>
<dbReference type="FunFam" id="2.70.210.12:FF:000001">
    <property type="entry name" value="GTPase Obg"/>
    <property type="match status" value="1"/>
</dbReference>
<dbReference type="InterPro" id="IPR005225">
    <property type="entry name" value="Small_GTP-bd"/>
</dbReference>
<dbReference type="SUPFAM" id="SSF82051">
    <property type="entry name" value="Obg GTP-binding protein N-terminal domain"/>
    <property type="match status" value="1"/>
</dbReference>
<dbReference type="NCBIfam" id="NF008956">
    <property type="entry name" value="PRK12299.1"/>
    <property type="match status" value="1"/>
</dbReference>
<organism evidence="8 9">
    <name type="scientific">Clytia hemisphaerica</name>
    <dbReference type="NCBI Taxonomy" id="252671"/>
    <lineage>
        <taxon>Eukaryota</taxon>
        <taxon>Metazoa</taxon>
        <taxon>Cnidaria</taxon>
        <taxon>Hydrozoa</taxon>
        <taxon>Hydroidolina</taxon>
        <taxon>Leptothecata</taxon>
        <taxon>Obeliida</taxon>
        <taxon>Clytiidae</taxon>
        <taxon>Clytia</taxon>
    </lineage>
</organism>
<dbReference type="PANTHER" id="PTHR11702:SF31">
    <property type="entry name" value="MITOCHONDRIAL RIBOSOME-ASSOCIATED GTPASE 2"/>
    <property type="match status" value="1"/>
</dbReference>
<keyword evidence="4" id="KW-0342">GTP-binding</keyword>
<dbReference type="RefSeq" id="XP_066913457.1">
    <property type="nucleotide sequence ID" value="XM_067057356.1"/>
</dbReference>
<keyword evidence="3" id="KW-0547">Nucleotide-binding</keyword>
<dbReference type="NCBIfam" id="TIGR02729">
    <property type="entry name" value="Obg_CgtA"/>
    <property type="match status" value="1"/>
</dbReference>
<dbReference type="InterPro" id="IPR036726">
    <property type="entry name" value="GTP1_OBG_dom_sf"/>
</dbReference>
<evidence type="ECO:0000256" key="4">
    <source>
        <dbReference type="ARBA" id="ARBA00023134"/>
    </source>
</evidence>